<dbReference type="Pfam" id="PF13532">
    <property type="entry name" value="2OG-FeII_Oxy_2"/>
    <property type="match status" value="1"/>
</dbReference>
<dbReference type="RefSeq" id="XP_058327666.1">
    <property type="nucleotide sequence ID" value="XM_058477321.1"/>
</dbReference>
<reference evidence="2" key="2">
    <citation type="journal article" date="2023" name="IMA Fungus">
        <title>Comparative genomic study of the Penicillium genus elucidates a diverse pangenome and 15 lateral gene transfer events.</title>
        <authorList>
            <person name="Petersen C."/>
            <person name="Sorensen T."/>
            <person name="Nielsen M.R."/>
            <person name="Sondergaard T.E."/>
            <person name="Sorensen J.L."/>
            <person name="Fitzpatrick D.A."/>
            <person name="Frisvad J.C."/>
            <person name="Nielsen K.L."/>
        </authorList>
    </citation>
    <scope>NUCLEOTIDE SEQUENCE</scope>
    <source>
        <strain evidence="2">IBT 19713</strain>
    </source>
</reference>
<dbReference type="GO" id="GO:0035516">
    <property type="term" value="F:broad specificity oxidative DNA demethylase activity"/>
    <property type="evidence" value="ECO:0007669"/>
    <property type="project" value="TreeGrafter"/>
</dbReference>
<keyword evidence="3" id="KW-1185">Reference proteome</keyword>
<feature type="domain" description="Fe2OG dioxygenase" evidence="1">
    <location>
        <begin position="597"/>
        <end position="762"/>
    </location>
</feature>
<proteinExistence type="predicted"/>
<dbReference type="InterPro" id="IPR027450">
    <property type="entry name" value="AlkB-like"/>
</dbReference>
<dbReference type="GeneID" id="83204624"/>
<evidence type="ECO:0000313" key="2">
    <source>
        <dbReference type="EMBL" id="KAJ5223483.1"/>
    </source>
</evidence>
<dbReference type="GO" id="GO:0051747">
    <property type="term" value="F:cytosine C-5 DNA demethylase activity"/>
    <property type="evidence" value="ECO:0007669"/>
    <property type="project" value="TreeGrafter"/>
</dbReference>
<dbReference type="Gene3D" id="2.60.120.590">
    <property type="entry name" value="Alpha-ketoglutarate-dependent dioxygenase AlkB-like"/>
    <property type="match status" value="1"/>
</dbReference>
<dbReference type="AlphaFoldDB" id="A0A9W9NPE3"/>
<dbReference type="SUPFAM" id="SSF51197">
    <property type="entry name" value="Clavaminate synthase-like"/>
    <property type="match status" value="1"/>
</dbReference>
<dbReference type="GO" id="GO:0006307">
    <property type="term" value="P:DNA alkylation repair"/>
    <property type="evidence" value="ECO:0007669"/>
    <property type="project" value="TreeGrafter"/>
</dbReference>
<dbReference type="PANTHER" id="PTHR31573:SF4">
    <property type="entry name" value="FE2OG DIOXYGENASE DOMAIN-CONTAINING PROTEIN"/>
    <property type="match status" value="1"/>
</dbReference>
<sequence>MAFSAGKRKHSCMQDGLQQSHFYEELNESTNLCSPTSSELLNAAKARKVQDNQTIIKQAELESPKGIEHTLLEGLEEGDQIVTKNAELEAPQQTKCKNALWHLLEENKIRTPHFNYPAPLAWADSRPDLCAALPYFKSHQGGTYHHEKLIFSLLLDGHGMKHDLVDDQVIISRTGGSCIGEDGFMVPNESQSIVKGPPSWYQNTIDHNMVVIPIIGNRHPAIQYHPKAKRYNVMDHFRVTDIWPERSHGFVTYKIRFEKLKLDEPSWWLPKTPSIIDTSVQPAVKTCGTCNKTSKQIFTIEWLCLNEACTKFWKNSDDKYAAEDLEYNPDFLKARVDPKKRPFIPCAILPDPDQNVIWAPQMPPSALRALRITQGSARKFRNETKGYYVSESEISGPRKELNCWNWKGFVCPRCGRCNPRSLWDSLKCSEECGFHVELQLERIRLQDILRATRRSESSIKLKLNLEPRLRWYDGPGKQGFQYSKWVLDNIGSVTHIRSNSEINKRPHGPDELFSRFQQGELKLQRLPLVSSVVRGELTRHFAANFGLPYKFIARVNTTPFSEAPACVLHAVARLNEIGRCLRVHEGTEKACGTVPEKPNECLILGYMETMQIGYHDDGEKELGDEIRTLSLGSGARMNIRLKAKYYFGYTPSGTIIPDDPIVPPGCEHEQERRQLKAMYPEGMASEAYRKAREKLHGFSQEPQDEKTLPPGRGARKPPVLFSMFLNHGDSVIMHEKALQKYCEHQVVPVGRLRFAVTTRHVIPDMLAPGERAGQDFDVESHIREFHEDSANISGLDKRS</sequence>
<reference evidence="2" key="1">
    <citation type="submission" date="2022-11" db="EMBL/GenBank/DDBJ databases">
        <authorList>
            <person name="Petersen C."/>
        </authorList>
    </citation>
    <scope>NUCLEOTIDE SEQUENCE</scope>
    <source>
        <strain evidence="2">IBT 19713</strain>
    </source>
</reference>
<dbReference type="Proteomes" id="UP001150941">
    <property type="component" value="Unassembled WGS sequence"/>
</dbReference>
<dbReference type="OrthoDB" id="2163491at2759"/>
<evidence type="ECO:0000259" key="1">
    <source>
        <dbReference type="PROSITE" id="PS51471"/>
    </source>
</evidence>
<accession>A0A9W9NPE3</accession>
<name>A0A9W9NPE3_9EURO</name>
<dbReference type="InterPro" id="IPR005123">
    <property type="entry name" value="Oxoglu/Fe-dep_dioxygenase_dom"/>
</dbReference>
<comment type="caution">
    <text evidence="2">The sequence shown here is derived from an EMBL/GenBank/DDBJ whole genome shotgun (WGS) entry which is preliminary data.</text>
</comment>
<dbReference type="EMBL" id="JAPQKS010000006">
    <property type="protein sequence ID" value="KAJ5223483.1"/>
    <property type="molecule type" value="Genomic_DNA"/>
</dbReference>
<protein>
    <recommendedName>
        <fullName evidence="1">Fe2OG dioxygenase domain-containing protein</fullName>
    </recommendedName>
</protein>
<dbReference type="GO" id="GO:0008198">
    <property type="term" value="F:ferrous iron binding"/>
    <property type="evidence" value="ECO:0007669"/>
    <property type="project" value="TreeGrafter"/>
</dbReference>
<evidence type="ECO:0000313" key="3">
    <source>
        <dbReference type="Proteomes" id="UP001150941"/>
    </source>
</evidence>
<dbReference type="PANTHER" id="PTHR31573">
    <property type="entry name" value="ALPHA-KETOGLUTARATE-DEPENDENT DIOXYGENASE ALKB HOMOLOG 2"/>
    <property type="match status" value="1"/>
</dbReference>
<organism evidence="2 3">
    <name type="scientific">Penicillium chermesinum</name>
    <dbReference type="NCBI Taxonomy" id="63820"/>
    <lineage>
        <taxon>Eukaryota</taxon>
        <taxon>Fungi</taxon>
        <taxon>Dikarya</taxon>
        <taxon>Ascomycota</taxon>
        <taxon>Pezizomycotina</taxon>
        <taxon>Eurotiomycetes</taxon>
        <taxon>Eurotiomycetidae</taxon>
        <taxon>Eurotiales</taxon>
        <taxon>Aspergillaceae</taxon>
        <taxon>Penicillium</taxon>
    </lineage>
</organism>
<dbReference type="PROSITE" id="PS51471">
    <property type="entry name" value="FE2OG_OXY"/>
    <property type="match status" value="1"/>
</dbReference>
<gene>
    <name evidence="2" type="ORF">N7468_008025</name>
</gene>
<dbReference type="InterPro" id="IPR037151">
    <property type="entry name" value="AlkB-like_sf"/>
</dbReference>
<dbReference type="InterPro" id="IPR032852">
    <property type="entry name" value="ALKBH2"/>
</dbReference>